<gene>
    <name evidence="1" type="ORF">Tco_0770146</name>
</gene>
<reference evidence="1" key="2">
    <citation type="submission" date="2022-01" db="EMBL/GenBank/DDBJ databases">
        <authorList>
            <person name="Yamashiro T."/>
            <person name="Shiraishi A."/>
            <person name="Satake H."/>
            <person name="Nakayama K."/>
        </authorList>
    </citation>
    <scope>NUCLEOTIDE SEQUENCE</scope>
</reference>
<dbReference type="SUPFAM" id="SSF50630">
    <property type="entry name" value="Acid proteases"/>
    <property type="match status" value="1"/>
</dbReference>
<dbReference type="CDD" id="cd00303">
    <property type="entry name" value="retropepsin_like"/>
    <property type="match status" value="1"/>
</dbReference>
<dbReference type="EMBL" id="BQNB010011203">
    <property type="protein sequence ID" value="GJS87510.1"/>
    <property type="molecule type" value="Genomic_DNA"/>
</dbReference>
<keyword evidence="1" id="KW-0548">Nucleotidyltransferase</keyword>
<reference evidence="1" key="1">
    <citation type="journal article" date="2022" name="Int. J. Mol. Sci.">
        <title>Draft Genome of Tanacetum Coccineum: Genomic Comparison of Closely Related Tanacetum-Family Plants.</title>
        <authorList>
            <person name="Yamashiro T."/>
            <person name="Shiraishi A."/>
            <person name="Nakayama K."/>
            <person name="Satake H."/>
        </authorList>
    </citation>
    <scope>NUCLEOTIDE SEQUENCE</scope>
</reference>
<dbReference type="Proteomes" id="UP001151760">
    <property type="component" value="Unassembled WGS sequence"/>
</dbReference>
<dbReference type="PANTHER" id="PTHR33067:SF9">
    <property type="entry name" value="RNA-DIRECTED DNA POLYMERASE"/>
    <property type="match status" value="1"/>
</dbReference>
<keyword evidence="1" id="KW-0695">RNA-directed DNA polymerase</keyword>
<evidence type="ECO:0000313" key="1">
    <source>
        <dbReference type="EMBL" id="GJS87510.1"/>
    </source>
</evidence>
<name>A0ABQ4ZBL8_9ASTR</name>
<dbReference type="GO" id="GO:0003964">
    <property type="term" value="F:RNA-directed DNA polymerase activity"/>
    <property type="evidence" value="ECO:0007669"/>
    <property type="project" value="UniProtKB-KW"/>
</dbReference>
<accession>A0ABQ4ZBL8</accession>
<evidence type="ECO:0000313" key="2">
    <source>
        <dbReference type="Proteomes" id="UP001151760"/>
    </source>
</evidence>
<proteinExistence type="predicted"/>
<dbReference type="Gene3D" id="2.40.70.10">
    <property type="entry name" value="Acid Proteases"/>
    <property type="match status" value="1"/>
</dbReference>
<keyword evidence="2" id="KW-1185">Reference proteome</keyword>
<comment type="caution">
    <text evidence="1">The sequence shown here is derived from an EMBL/GenBank/DDBJ whole genome shotgun (WGS) entry which is preliminary data.</text>
</comment>
<sequence length="391" mass="43928">MNECLALADLGASINLMPLSIWKELSLPALTKTRMILELADRTISTPTGIAEDVFVKVGTFFFPADFVVVDYVADPRAPLILGRPFLRTARALIDVHGEQMTLRHDDQSVTFKVGDTKTLSYNIIESVNRVDVIDIACEEYVQEVLEISKSGNTNFYLGLTIDYRLSIFHSFGGCVNSDQTPTLSPVCEINVPGKRLNLQRRSSRPCTKIIHPILEYAFLEGDDKLPVIIAKNLKDEDKTALIKGILPYLDSLDKMLQRCEDTNLVLNWEKCTFESRKASPGHTISKFRDEVDNAKVDVNCKNCSSHYLLKGIRSFLGAENLAADHLSRLENPHQSELEKKEITKTFPLETLGDMVFFVVMILRHTVVFADFANSHAGEFCDQRNVLAQRA</sequence>
<dbReference type="PANTHER" id="PTHR33067">
    <property type="entry name" value="RNA-DIRECTED DNA POLYMERASE-RELATED"/>
    <property type="match status" value="1"/>
</dbReference>
<keyword evidence="1" id="KW-0808">Transferase</keyword>
<protein>
    <submittedName>
        <fullName evidence="1">Reverse transcriptase domain-containing protein</fullName>
    </submittedName>
</protein>
<organism evidence="1 2">
    <name type="scientific">Tanacetum coccineum</name>
    <dbReference type="NCBI Taxonomy" id="301880"/>
    <lineage>
        <taxon>Eukaryota</taxon>
        <taxon>Viridiplantae</taxon>
        <taxon>Streptophyta</taxon>
        <taxon>Embryophyta</taxon>
        <taxon>Tracheophyta</taxon>
        <taxon>Spermatophyta</taxon>
        <taxon>Magnoliopsida</taxon>
        <taxon>eudicotyledons</taxon>
        <taxon>Gunneridae</taxon>
        <taxon>Pentapetalae</taxon>
        <taxon>asterids</taxon>
        <taxon>campanulids</taxon>
        <taxon>Asterales</taxon>
        <taxon>Asteraceae</taxon>
        <taxon>Asteroideae</taxon>
        <taxon>Anthemideae</taxon>
        <taxon>Anthemidinae</taxon>
        <taxon>Tanacetum</taxon>
    </lineage>
</organism>
<dbReference type="InterPro" id="IPR021109">
    <property type="entry name" value="Peptidase_aspartic_dom_sf"/>
</dbReference>